<dbReference type="InterPro" id="IPR001810">
    <property type="entry name" value="F-box_dom"/>
</dbReference>
<keyword evidence="3" id="KW-1185">Reference proteome</keyword>
<proteinExistence type="predicted"/>
<protein>
    <submittedName>
        <fullName evidence="2">F-box protein</fullName>
    </submittedName>
</protein>
<evidence type="ECO:0000313" key="3">
    <source>
        <dbReference type="Proteomes" id="UP000187203"/>
    </source>
</evidence>
<dbReference type="EMBL" id="AWUE01024074">
    <property type="protein sequence ID" value="OMO51704.1"/>
    <property type="molecule type" value="Genomic_DNA"/>
</dbReference>
<evidence type="ECO:0000313" key="2">
    <source>
        <dbReference type="EMBL" id="OMO51704.1"/>
    </source>
</evidence>
<dbReference type="AlphaFoldDB" id="A0A1R3G0V0"/>
<dbReference type="PANTHER" id="PTHR31215">
    <property type="entry name" value="OS05G0510400 PROTEIN-RELATED"/>
    <property type="match status" value="1"/>
</dbReference>
<dbReference type="PROSITE" id="PS50181">
    <property type="entry name" value="FBOX"/>
    <property type="match status" value="1"/>
</dbReference>
<comment type="caution">
    <text evidence="2">The sequence shown here is derived from an EMBL/GenBank/DDBJ whole genome shotgun (WGS) entry which is preliminary data.</text>
</comment>
<feature type="domain" description="F-box" evidence="1">
    <location>
        <begin position="4"/>
        <end position="52"/>
    </location>
</feature>
<dbReference type="STRING" id="93759.A0A1R3G0V0"/>
<dbReference type="Proteomes" id="UP000187203">
    <property type="component" value="Unassembled WGS sequence"/>
</dbReference>
<accession>A0A1R3G0V0</accession>
<dbReference type="InterPro" id="IPR044809">
    <property type="entry name" value="AUF1-like"/>
</dbReference>
<dbReference type="OrthoDB" id="812961at2759"/>
<reference evidence="3" key="1">
    <citation type="submission" date="2013-09" db="EMBL/GenBank/DDBJ databases">
        <title>Corchorus olitorius genome sequencing.</title>
        <authorList>
            <person name="Alam M."/>
            <person name="Haque M.S."/>
            <person name="Islam M.S."/>
            <person name="Emdad E.M."/>
            <person name="Islam M.M."/>
            <person name="Ahmed B."/>
            <person name="Halim A."/>
            <person name="Hossen Q.M.M."/>
            <person name="Hossain M.Z."/>
            <person name="Ahmed R."/>
            <person name="Khan M.M."/>
            <person name="Islam R."/>
            <person name="Rashid M.M."/>
            <person name="Khan S.A."/>
            <person name="Rahman M.S."/>
            <person name="Alam M."/>
            <person name="Yahiya A.S."/>
            <person name="Khan M.S."/>
            <person name="Azam M.S."/>
            <person name="Haque T."/>
            <person name="Lashkar M.Z.H."/>
            <person name="Akhand A.I."/>
            <person name="Morshed G."/>
            <person name="Roy S."/>
            <person name="Uddin K.S."/>
            <person name="Rabeya T."/>
            <person name="Hossain A.S."/>
            <person name="Chowdhury A."/>
            <person name="Snigdha A.R."/>
            <person name="Mortoza M.S."/>
            <person name="Matin S.A."/>
            <person name="Hoque S.M.E."/>
            <person name="Islam M.K."/>
            <person name="Roy D.K."/>
            <person name="Haider R."/>
            <person name="Moosa M.M."/>
            <person name="Elias S.M."/>
            <person name="Hasan A.M."/>
            <person name="Jahan S."/>
            <person name="Shafiuddin M."/>
            <person name="Mahmood N."/>
            <person name="Shommy N.S."/>
        </authorList>
    </citation>
    <scope>NUCLEOTIDE SEQUENCE [LARGE SCALE GENOMIC DNA]</scope>
    <source>
        <strain evidence="3">cv. O-4</strain>
    </source>
</reference>
<organism evidence="2 3">
    <name type="scientific">Corchorus olitorius</name>
    <dbReference type="NCBI Taxonomy" id="93759"/>
    <lineage>
        <taxon>Eukaryota</taxon>
        <taxon>Viridiplantae</taxon>
        <taxon>Streptophyta</taxon>
        <taxon>Embryophyta</taxon>
        <taxon>Tracheophyta</taxon>
        <taxon>Spermatophyta</taxon>
        <taxon>Magnoliopsida</taxon>
        <taxon>eudicotyledons</taxon>
        <taxon>Gunneridae</taxon>
        <taxon>Pentapetalae</taxon>
        <taxon>rosids</taxon>
        <taxon>malvids</taxon>
        <taxon>Malvales</taxon>
        <taxon>Malvaceae</taxon>
        <taxon>Grewioideae</taxon>
        <taxon>Apeibeae</taxon>
        <taxon>Corchorus</taxon>
    </lineage>
</organism>
<evidence type="ECO:0000259" key="1">
    <source>
        <dbReference type="PROSITE" id="PS50181"/>
    </source>
</evidence>
<sequence>MGSEDNFERLPDDVVMVIINKLIHMKTLIRFSLVAKRYSSLVPKTHSLFVELHTVTPPPTLTFLGRFLRNLVAKFRVPSPSPMAQKISLLKQGFQQLKHLHLHIGASFKMKTASFNHWVAVGGSQSHFEMCVCLIASSLSCNSNSNSSSNSNSNRILGSCIEQPEILLTSFTQLLKYQSERHELIRQLVLDLDHKMLETLVFTDDDSKGSFIMGKDEIARLQGKQEVSDPSELLACLLHLPTLDLPQSGYTMNDVIILAAFPVDQDRELLLVDAEKEDEKMESYILDHSVLNTWKVFVEAMGHIFNEDFLNDNMNPKFVSYSL</sequence>
<gene>
    <name evidence="2" type="ORF">COLO4_37556</name>
</gene>
<name>A0A1R3G0V0_9ROSI</name>